<evidence type="ECO:0000256" key="1">
    <source>
        <dbReference type="SAM" id="Phobius"/>
    </source>
</evidence>
<evidence type="ECO:0000313" key="3">
    <source>
        <dbReference type="EMBL" id="PZO77997.1"/>
    </source>
</evidence>
<feature type="domain" description="DUF418" evidence="2">
    <location>
        <begin position="276"/>
        <end position="433"/>
    </location>
</feature>
<protein>
    <recommendedName>
        <fullName evidence="2">DUF418 domain-containing protein</fullName>
    </recommendedName>
</protein>
<feature type="transmembrane region" description="Helical" evidence="1">
    <location>
        <begin position="114"/>
        <end position="144"/>
    </location>
</feature>
<feature type="transmembrane region" description="Helical" evidence="1">
    <location>
        <begin position="390"/>
        <end position="414"/>
    </location>
</feature>
<proteinExistence type="predicted"/>
<dbReference type="AlphaFoldDB" id="A0A2W4Z9C2"/>
<name>A0A2W4Z9C2_9SPHN</name>
<gene>
    <name evidence="3" type="ORF">DI632_07535</name>
</gene>
<dbReference type="PANTHER" id="PTHR30590">
    <property type="entry name" value="INNER MEMBRANE PROTEIN"/>
    <property type="match status" value="1"/>
</dbReference>
<reference evidence="3 4" key="1">
    <citation type="submission" date="2017-08" db="EMBL/GenBank/DDBJ databases">
        <title>Infants hospitalized years apart are colonized by the same room-sourced microbial strains.</title>
        <authorList>
            <person name="Brooks B."/>
            <person name="Olm M.R."/>
            <person name="Firek B.A."/>
            <person name="Baker R."/>
            <person name="Thomas B.C."/>
            <person name="Morowitz M.J."/>
            <person name="Banfield J.F."/>
        </authorList>
    </citation>
    <scope>NUCLEOTIDE SEQUENCE [LARGE SCALE GENOMIC DNA]</scope>
    <source>
        <strain evidence="3">S2_018_000_R3_110</strain>
    </source>
</reference>
<accession>A0A2W4Z9C2</accession>
<dbReference type="Proteomes" id="UP000248614">
    <property type="component" value="Unassembled WGS sequence"/>
</dbReference>
<keyword evidence="1" id="KW-1133">Transmembrane helix</keyword>
<feature type="transmembrane region" description="Helical" evidence="1">
    <location>
        <begin position="151"/>
        <end position="169"/>
    </location>
</feature>
<evidence type="ECO:0000313" key="4">
    <source>
        <dbReference type="Proteomes" id="UP000248614"/>
    </source>
</evidence>
<dbReference type="Pfam" id="PF04235">
    <property type="entry name" value="DUF418"/>
    <property type="match status" value="1"/>
</dbReference>
<sequence>MGDVAGGIAPVTGRARIDVLDVLRGLAILAIYYMNVTSQASPVTLLFADPRWVGWTPLDRFAWGFVGIFLEGTQRGVLELLFGAGFMVLTARAMRPDGPVAVADLFYRRTLWLLFFGLVNVFVVLWVGDILTIYAVASLFLFPFRLLGPKALLALGSLFALLTALTGGIEYAGRAAMVTKVERAQAAAAAGQAVAKDDAKALAEWNEKIAKRAPTQGIAKKLVEERKARRAPDGDLFSYARYMWTAWLTFMVGKGFAGIAVVEAFCTMLIGIALWKWRIVQGGRSSRFYIGLAIAAYGFGLTARAVGVAEMLPFLPTPKTIWITEEAARIAVSVGHVALVNLAMKSVAGTRLLQPLRAVGRMAFSVYFLEQIIGLHILFAPYGFDLWGRYGYAAQFAIATGVIVVSAIAANLWARWFAMGPLEWAWRSLAYWQRQPFRRRAHTAPEVLPGPTLAAA</sequence>
<dbReference type="PANTHER" id="PTHR30590:SF2">
    <property type="entry name" value="INNER MEMBRANE PROTEIN"/>
    <property type="match status" value="1"/>
</dbReference>
<feature type="transmembrane region" description="Helical" evidence="1">
    <location>
        <begin position="287"/>
        <end position="307"/>
    </location>
</feature>
<comment type="caution">
    <text evidence="3">The sequence shown here is derived from an EMBL/GenBank/DDBJ whole genome shotgun (WGS) entry which is preliminary data.</text>
</comment>
<evidence type="ECO:0000259" key="2">
    <source>
        <dbReference type="Pfam" id="PF04235"/>
    </source>
</evidence>
<dbReference type="InterPro" id="IPR052529">
    <property type="entry name" value="Bact_Transport_Assoc"/>
</dbReference>
<keyword evidence="1" id="KW-0472">Membrane</keyword>
<feature type="transmembrane region" description="Helical" evidence="1">
    <location>
        <begin position="246"/>
        <end position="275"/>
    </location>
</feature>
<dbReference type="InterPro" id="IPR007349">
    <property type="entry name" value="DUF418"/>
</dbReference>
<keyword evidence="1" id="KW-0812">Transmembrane</keyword>
<dbReference type="EMBL" id="QFNF01000015">
    <property type="protein sequence ID" value="PZO77997.1"/>
    <property type="molecule type" value="Genomic_DNA"/>
</dbReference>
<organism evidence="3 4">
    <name type="scientific">Sphingomonas hengshuiensis</name>
    <dbReference type="NCBI Taxonomy" id="1609977"/>
    <lineage>
        <taxon>Bacteria</taxon>
        <taxon>Pseudomonadati</taxon>
        <taxon>Pseudomonadota</taxon>
        <taxon>Alphaproteobacteria</taxon>
        <taxon>Sphingomonadales</taxon>
        <taxon>Sphingomonadaceae</taxon>
        <taxon>Sphingomonas</taxon>
    </lineage>
</organism>
<feature type="transmembrane region" description="Helical" evidence="1">
    <location>
        <begin position="364"/>
        <end position="384"/>
    </location>
</feature>